<dbReference type="Gene3D" id="3.30.2390.10">
    <property type="entry name" value="TTHA1013-like"/>
    <property type="match status" value="1"/>
</dbReference>
<dbReference type="Pfam" id="PF08972">
    <property type="entry name" value="DUF1902"/>
    <property type="match status" value="1"/>
</dbReference>
<evidence type="ECO:0000259" key="1">
    <source>
        <dbReference type="Pfam" id="PF08972"/>
    </source>
</evidence>
<dbReference type="InterPro" id="IPR035069">
    <property type="entry name" value="TTHA1013/TTHA0281-like"/>
</dbReference>
<feature type="domain" description="DUF1902" evidence="1">
    <location>
        <begin position="5"/>
        <end position="68"/>
    </location>
</feature>
<accession>A0A5C7SF27</accession>
<name>A0A5C7SF27_THASP</name>
<comment type="caution">
    <text evidence="2">The sequence shown here is derived from an EMBL/GenBank/DDBJ whole genome shotgun (WGS) entry which is preliminary data.</text>
</comment>
<proteinExistence type="predicted"/>
<dbReference type="RefSeq" id="WP_276659982.1">
    <property type="nucleotide sequence ID" value="NZ_SSFD01000244.1"/>
</dbReference>
<gene>
    <name evidence="2" type="ORF">E6Q80_15455</name>
</gene>
<dbReference type="InterPro" id="IPR015066">
    <property type="entry name" value="DUF1902"/>
</dbReference>
<sequence length="77" mass="8404">MSKPYFVRAEWDDESGVWVASSDDVPGLVTEAETLEGLNEKLRTLVPELLEVNGVPTESPVTVELLARRFSVASTAV</sequence>
<dbReference type="EMBL" id="SSFD01000244">
    <property type="protein sequence ID" value="TXH82417.1"/>
    <property type="molecule type" value="Genomic_DNA"/>
</dbReference>
<protein>
    <submittedName>
        <fullName evidence="2">DUF1902 domain-containing protein</fullName>
    </submittedName>
</protein>
<dbReference type="Proteomes" id="UP000321192">
    <property type="component" value="Unassembled WGS sequence"/>
</dbReference>
<reference evidence="2 3" key="1">
    <citation type="submission" date="2018-09" db="EMBL/GenBank/DDBJ databases">
        <title>Metagenome Assembled Genomes from an Advanced Water Purification Facility.</title>
        <authorList>
            <person name="Stamps B.W."/>
            <person name="Spear J.R."/>
        </authorList>
    </citation>
    <scope>NUCLEOTIDE SEQUENCE [LARGE SCALE GENOMIC DNA]</scope>
    <source>
        <strain evidence="2">Bin_27_1</strain>
    </source>
</reference>
<organism evidence="2 3">
    <name type="scientific">Thauera aminoaromatica</name>
    <dbReference type="NCBI Taxonomy" id="164330"/>
    <lineage>
        <taxon>Bacteria</taxon>
        <taxon>Pseudomonadati</taxon>
        <taxon>Pseudomonadota</taxon>
        <taxon>Betaproteobacteria</taxon>
        <taxon>Rhodocyclales</taxon>
        <taxon>Zoogloeaceae</taxon>
        <taxon>Thauera</taxon>
    </lineage>
</organism>
<evidence type="ECO:0000313" key="3">
    <source>
        <dbReference type="Proteomes" id="UP000321192"/>
    </source>
</evidence>
<dbReference type="SUPFAM" id="SSF143100">
    <property type="entry name" value="TTHA1013/TTHA0281-like"/>
    <property type="match status" value="1"/>
</dbReference>
<evidence type="ECO:0000313" key="2">
    <source>
        <dbReference type="EMBL" id="TXH82417.1"/>
    </source>
</evidence>
<dbReference type="AlphaFoldDB" id="A0A5C7SF27"/>